<dbReference type="Gene3D" id="3.40.640.10">
    <property type="entry name" value="Type I PLP-dependent aspartate aminotransferase-like (Major domain)"/>
    <property type="match status" value="1"/>
</dbReference>
<dbReference type="GO" id="GO:0003677">
    <property type="term" value="F:DNA binding"/>
    <property type="evidence" value="ECO:0007669"/>
    <property type="project" value="UniProtKB-KW"/>
</dbReference>
<dbReference type="InterPro" id="IPR000524">
    <property type="entry name" value="Tscrpt_reg_HTH_GntR"/>
</dbReference>
<accession>A0A0M6ZUI7</accession>
<organism evidence="7 8">
    <name type="scientific">Roseibium alexandrii</name>
    <dbReference type="NCBI Taxonomy" id="388408"/>
    <lineage>
        <taxon>Bacteria</taxon>
        <taxon>Pseudomonadati</taxon>
        <taxon>Pseudomonadota</taxon>
        <taxon>Alphaproteobacteria</taxon>
        <taxon>Hyphomicrobiales</taxon>
        <taxon>Stappiaceae</taxon>
        <taxon>Roseibium</taxon>
    </lineage>
</organism>
<dbReference type="Proteomes" id="UP000053235">
    <property type="component" value="Unassembled WGS sequence"/>
</dbReference>
<dbReference type="Pfam" id="PF00392">
    <property type="entry name" value="GntR"/>
    <property type="match status" value="1"/>
</dbReference>
<dbReference type="SMART" id="SM00345">
    <property type="entry name" value="HTH_GNTR"/>
    <property type="match status" value="1"/>
</dbReference>
<evidence type="ECO:0000259" key="6">
    <source>
        <dbReference type="PROSITE" id="PS50949"/>
    </source>
</evidence>
<dbReference type="PROSITE" id="PS50949">
    <property type="entry name" value="HTH_GNTR"/>
    <property type="match status" value="1"/>
</dbReference>
<feature type="domain" description="HTH gntR-type" evidence="6">
    <location>
        <begin position="20"/>
        <end position="88"/>
    </location>
</feature>
<keyword evidence="2" id="KW-0663">Pyridoxal phosphate</keyword>
<dbReference type="Pfam" id="PF00155">
    <property type="entry name" value="Aminotran_1_2"/>
    <property type="match status" value="1"/>
</dbReference>
<proteinExistence type="inferred from homology"/>
<comment type="similarity">
    <text evidence="1">In the C-terminal section; belongs to the class-I pyridoxal-phosphate-dependent aminotransferase family.</text>
</comment>
<keyword evidence="5" id="KW-0804">Transcription</keyword>
<evidence type="ECO:0000313" key="7">
    <source>
        <dbReference type="EMBL" id="CTQ65730.1"/>
    </source>
</evidence>
<evidence type="ECO:0000256" key="1">
    <source>
        <dbReference type="ARBA" id="ARBA00005384"/>
    </source>
</evidence>
<dbReference type="EMBL" id="CXWD01000003">
    <property type="protein sequence ID" value="CTQ65730.1"/>
    <property type="molecule type" value="Genomic_DNA"/>
</dbReference>
<dbReference type="InterPro" id="IPR004839">
    <property type="entry name" value="Aminotransferase_I/II_large"/>
</dbReference>
<dbReference type="GO" id="GO:0003700">
    <property type="term" value="F:DNA-binding transcription factor activity"/>
    <property type="evidence" value="ECO:0007669"/>
    <property type="project" value="InterPro"/>
</dbReference>
<dbReference type="CDD" id="cd07377">
    <property type="entry name" value="WHTH_GntR"/>
    <property type="match status" value="1"/>
</dbReference>
<dbReference type="CDD" id="cd00609">
    <property type="entry name" value="AAT_like"/>
    <property type="match status" value="1"/>
</dbReference>
<dbReference type="AlphaFoldDB" id="A0A0M6ZUI7"/>
<dbReference type="InterPro" id="IPR036388">
    <property type="entry name" value="WH-like_DNA-bd_sf"/>
</dbReference>
<dbReference type="InterPro" id="IPR036390">
    <property type="entry name" value="WH_DNA-bd_sf"/>
</dbReference>
<dbReference type="PANTHER" id="PTHR46577:SF1">
    <property type="entry name" value="HTH-TYPE TRANSCRIPTIONAL REGULATORY PROTEIN GABR"/>
    <property type="match status" value="1"/>
</dbReference>
<protein>
    <submittedName>
        <fullName evidence="7">HTH-type transcriptional regulatory protein GabR</fullName>
    </submittedName>
</protein>
<dbReference type="InterPro" id="IPR015424">
    <property type="entry name" value="PyrdxlP-dep_Trfase"/>
</dbReference>
<keyword evidence="4" id="KW-0238">DNA-binding</keyword>
<dbReference type="STRING" id="388408.LAX5112_00736"/>
<evidence type="ECO:0000256" key="4">
    <source>
        <dbReference type="ARBA" id="ARBA00023125"/>
    </source>
</evidence>
<reference evidence="8" key="1">
    <citation type="submission" date="2015-07" db="EMBL/GenBank/DDBJ databases">
        <authorList>
            <person name="Rodrigo-Torres Lidia"/>
            <person name="Arahal R.David."/>
        </authorList>
    </citation>
    <scope>NUCLEOTIDE SEQUENCE [LARGE SCALE GENOMIC DNA]</scope>
    <source>
        <strain evidence="8">CECT 5112</strain>
    </source>
</reference>
<dbReference type="PANTHER" id="PTHR46577">
    <property type="entry name" value="HTH-TYPE TRANSCRIPTIONAL REGULATORY PROTEIN GABR"/>
    <property type="match status" value="1"/>
</dbReference>
<dbReference type="SUPFAM" id="SSF53383">
    <property type="entry name" value="PLP-dependent transferases"/>
    <property type="match status" value="1"/>
</dbReference>
<dbReference type="InterPro" id="IPR015421">
    <property type="entry name" value="PyrdxlP-dep_Trfase_major"/>
</dbReference>
<evidence type="ECO:0000256" key="2">
    <source>
        <dbReference type="ARBA" id="ARBA00022898"/>
    </source>
</evidence>
<sequence>MDPDVAIKSEQFHLDPKFEGTLQQQIQHLVSQGVLSGRFLPGERMPSSRKLAEWLGVSRITVTLAYAELVANDYLTSRGRSGYFVSESAPPPPMLNQSEGDRQDAVAWDEMVSSRYSYRSSLVRPSDWRDYPYPFIYGQPDARLFDHDNWRRCALEALGRKNFESMTADPYEQDDPKLIEYIVRNILPRRGISAQQDEILVTMGAQNALWLCAQVLLNKDRVAAIENPCYPGLRDILDQTGCQIAEVRVDDDGLPPDELPGNCQVVFTTASHQCPTNTTMPIERRRALLNRSVEEGFVIVEDDYEFEMAFQKAPTPALKSLDRAGSVIYVGSFSKSLFPGLRLGYIVAAKPLIQEARSLRALVLRHPPGHIQRTTAYFLSLGYHDAMVNRMGQAYRRRRSVMDKAIRDHGLQIASGGSHGGSSFWMRAPEGVNTSELALKLRKSGVVIDQGRAFFGREDDNHQFYRLAYSSIPSARIPEGIQRIADVIR</sequence>
<keyword evidence="8" id="KW-1185">Reference proteome</keyword>
<dbReference type="SUPFAM" id="SSF46785">
    <property type="entry name" value="Winged helix' DNA-binding domain"/>
    <property type="match status" value="1"/>
</dbReference>
<evidence type="ECO:0000256" key="5">
    <source>
        <dbReference type="ARBA" id="ARBA00023163"/>
    </source>
</evidence>
<keyword evidence="3" id="KW-0805">Transcription regulation</keyword>
<dbReference type="InterPro" id="IPR051446">
    <property type="entry name" value="HTH_trans_reg/aminotransferase"/>
</dbReference>
<dbReference type="Gene3D" id="1.10.10.10">
    <property type="entry name" value="Winged helix-like DNA-binding domain superfamily/Winged helix DNA-binding domain"/>
    <property type="match status" value="1"/>
</dbReference>
<evidence type="ECO:0000256" key="3">
    <source>
        <dbReference type="ARBA" id="ARBA00023015"/>
    </source>
</evidence>
<evidence type="ECO:0000313" key="8">
    <source>
        <dbReference type="Proteomes" id="UP000053235"/>
    </source>
</evidence>
<name>A0A0M6ZUI7_9HYPH</name>
<dbReference type="GO" id="GO:0030170">
    <property type="term" value="F:pyridoxal phosphate binding"/>
    <property type="evidence" value="ECO:0007669"/>
    <property type="project" value="InterPro"/>
</dbReference>
<gene>
    <name evidence="7" type="primary">gabR_1</name>
    <name evidence="7" type="ORF">LAX5112_00736</name>
</gene>